<gene>
    <name evidence="1" type="ORF">COX73_02980</name>
</gene>
<accession>A0A2M7VJJ2</accession>
<organism evidence="1 2">
    <name type="scientific">bacterium (Candidatus Gribaldobacteria) CG_4_10_14_0_2_um_filter_36_18</name>
    <dbReference type="NCBI Taxonomy" id="2014264"/>
    <lineage>
        <taxon>Bacteria</taxon>
        <taxon>Candidatus Gribaldobacteria</taxon>
    </lineage>
</organism>
<evidence type="ECO:0000313" key="1">
    <source>
        <dbReference type="EMBL" id="PJA02018.1"/>
    </source>
</evidence>
<sequence>MKVKDLNLLPKYYSRNWYSGIDKLGPFSWGDLILEKIDGDKLFLKLCDDIKGTGEVLSESFKKKEYNKLSGEEKKKINDIFSNNIDKTIKEILEIDFI</sequence>
<evidence type="ECO:0000313" key="2">
    <source>
        <dbReference type="Proteomes" id="UP000231469"/>
    </source>
</evidence>
<dbReference type="Proteomes" id="UP000231469">
    <property type="component" value="Unassembled WGS sequence"/>
</dbReference>
<comment type="caution">
    <text evidence="1">The sequence shown here is derived from an EMBL/GenBank/DDBJ whole genome shotgun (WGS) entry which is preliminary data.</text>
</comment>
<proteinExistence type="predicted"/>
<reference evidence="2" key="1">
    <citation type="submission" date="2017-09" db="EMBL/GenBank/DDBJ databases">
        <title>Depth-based differentiation of microbial function through sediment-hosted aquifers and enrichment of novel symbionts in the deep terrestrial subsurface.</title>
        <authorList>
            <person name="Probst A.J."/>
            <person name="Ladd B."/>
            <person name="Jarett J.K."/>
            <person name="Geller-Mcgrath D.E."/>
            <person name="Sieber C.M.K."/>
            <person name="Emerson J.B."/>
            <person name="Anantharaman K."/>
            <person name="Thomas B.C."/>
            <person name="Malmstrom R."/>
            <person name="Stieglmeier M."/>
            <person name="Klingl A."/>
            <person name="Woyke T."/>
            <person name="Ryan C.M."/>
            <person name="Banfield J.F."/>
        </authorList>
    </citation>
    <scope>NUCLEOTIDE SEQUENCE [LARGE SCALE GENOMIC DNA]</scope>
</reference>
<dbReference type="AlphaFoldDB" id="A0A2M7VJJ2"/>
<protein>
    <submittedName>
        <fullName evidence="1">Uncharacterized protein</fullName>
    </submittedName>
</protein>
<name>A0A2M7VJJ2_9BACT</name>
<dbReference type="EMBL" id="PFPS01000122">
    <property type="protein sequence ID" value="PJA02018.1"/>
    <property type="molecule type" value="Genomic_DNA"/>
</dbReference>